<protein>
    <submittedName>
        <fullName evidence="1">Tail sheath protein</fullName>
    </submittedName>
</protein>
<evidence type="ECO:0000313" key="1">
    <source>
        <dbReference type="EMBL" id="QYA57533.1"/>
    </source>
</evidence>
<name>A0AAE7WA74_9CAUD</name>
<proteinExistence type="predicted"/>
<accession>A0AAE7WA74</accession>
<gene>
    <name evidence="1" type="ORF">SARAHDANIELLE_117</name>
</gene>
<evidence type="ECO:0000313" key="2">
    <source>
        <dbReference type="Proteomes" id="UP000827626"/>
    </source>
</evidence>
<dbReference type="PROSITE" id="PS00414">
    <property type="entry name" value="PROFILIN"/>
    <property type="match status" value="1"/>
</dbReference>
<dbReference type="InterPro" id="IPR027310">
    <property type="entry name" value="Profilin_CS"/>
</dbReference>
<dbReference type="GO" id="GO:0003779">
    <property type="term" value="F:actin binding"/>
    <property type="evidence" value="ECO:0007669"/>
    <property type="project" value="InterPro"/>
</dbReference>
<dbReference type="InterPro" id="IPR021808">
    <property type="entry name" value="DUF3383"/>
</dbReference>
<dbReference type="Proteomes" id="UP000827626">
    <property type="component" value="Segment"/>
</dbReference>
<keyword evidence="2" id="KW-1185">Reference proteome</keyword>
<dbReference type="Pfam" id="PF11863">
    <property type="entry name" value="DUF3383"/>
    <property type="match status" value="1"/>
</dbReference>
<reference evidence="1" key="1">
    <citation type="submission" date="2021-03" db="EMBL/GenBank/DDBJ databases">
        <authorList>
            <person name="Thompson D.W."/>
            <person name="Brown H.M.F."/>
            <person name="Thompson S.D."/>
            <person name="Grose J.H."/>
        </authorList>
    </citation>
    <scope>NUCLEOTIDE SEQUENCE</scope>
</reference>
<sequence length="455" mass="49810">MAWQEIVDVAITLNTAGSTREGFGLPIFITSTDRFEERVRGYTSLADVATDLGEMSPAYMAAKALWSQTPKVTQLYIARRDMQYIVSIPDAVQGQTEYALTIYTNGGVSNNITYTTQESGDDAKMVFDKLKEAIEAIEAIKTKVKVTVSGAGSSASMLIQAEDPDVDFVRVVDAADSGKFLISSTASDTAESILSSIDAYTTDYYFVAVDEREKTFVTQMSEAVEARKKIFFTCTNDSKSLIGEDITSADDLAALLANKKMSRTVVMWHHNASIDYPEMAFIAYGAPYDAGSIAWGNALLTGVEFSRQTIGGRPLTSSQKAALEARNCNYIDLDGGLSVVRHGKVSSGEWIDIIRGVDWQESDLKTSLRDLLVNQKGGKITYDDVGITRVRQVIETSLQRGVNRNFLTSFKVSVPKSADISIQDKRARILKDVRFEAILAGAILDVVLRGTVAYE</sequence>
<organism evidence="1 2">
    <name type="scientific">Hafnia phage vB_HpaM_SarahDanielle</name>
    <dbReference type="NCBI Taxonomy" id="2836113"/>
    <lineage>
        <taxon>Viruses</taxon>
        <taxon>Duplodnaviria</taxon>
        <taxon>Heunggongvirae</taxon>
        <taxon>Uroviricota</taxon>
        <taxon>Caudoviricetes</taxon>
        <taxon>Andersonviridae</taxon>
        <taxon>Andersonviridae incertae sedis</taxon>
        <taxon>Daniellevirus</taxon>
        <taxon>Daniellevirus danielle</taxon>
    </lineage>
</organism>
<dbReference type="EMBL" id="MW749010">
    <property type="protein sequence ID" value="QYA57533.1"/>
    <property type="molecule type" value="Genomic_DNA"/>
</dbReference>